<evidence type="ECO:0000313" key="11">
    <source>
        <dbReference type="Proteomes" id="UP000837857"/>
    </source>
</evidence>
<keyword evidence="5 6" id="KW-0378">Hydrolase</keyword>
<reference evidence="10" key="1">
    <citation type="submission" date="2022-03" db="EMBL/GenBank/DDBJ databases">
        <authorList>
            <person name="Martin H S."/>
        </authorList>
    </citation>
    <scope>NUCLEOTIDE SEQUENCE</scope>
</reference>
<sequence length="518" mass="58650">MKYSITISSLLILYIVSPGSLDKPCAARQVSGRSVLCVCNSTYCDEVERQRPDKNGFIAYTTSKAGSRFRKNVGYFQPTNNQLKCCKTTLTIDPTEKHQKVEGFGGAVTDAAAINWKSMPEELQQHLINSYFSVKGLEYNMLRVPIGGCDFSTHPYAYNELPENDYKLSNYSLTTEDNKYKIPMIEAINKVATSPVHIVATTWSPPVWMKTNHKFSGFGQLKQEFYDAYALYHYKFIEKYEEAGIKIWAITTTNEPINGYFGIAPFNSLGWSIYKMGEWIVNNLGPTIRNSKYRDVKILTGDDQRFTIPFWFNVMLRKHPKALEYIDGVGVHYYADKFVPPAVLYAVSKTHPDKIVLATEACEGSFPWQKEKVELGSWTRAITYVADILEDLNYNVVGWIDWNLCLDTRGGPNWAANFVDSAIIVNNTEFYKQPMFYAVGHFSKFIKRGAARISVSEEKSFLTGSLKHTAFQNPDGHIVLVVLNEAEKSNVLVKCGKGQATVELEADSFTTMEFFCDV</sequence>
<dbReference type="SUPFAM" id="SSF51445">
    <property type="entry name" value="(Trans)glycosidases"/>
    <property type="match status" value="1"/>
</dbReference>
<dbReference type="Pfam" id="PF17189">
    <property type="entry name" value="Glyco_hydro_30C"/>
    <property type="match status" value="1"/>
</dbReference>
<dbReference type="InterPro" id="IPR033453">
    <property type="entry name" value="Glyco_hydro_30_TIM-barrel"/>
</dbReference>
<evidence type="ECO:0000259" key="8">
    <source>
        <dbReference type="Pfam" id="PF02055"/>
    </source>
</evidence>
<dbReference type="Proteomes" id="UP000837857">
    <property type="component" value="Chromosome 20"/>
</dbReference>
<dbReference type="SUPFAM" id="SSF51011">
    <property type="entry name" value="Glycosyl hydrolase domain"/>
    <property type="match status" value="1"/>
</dbReference>
<dbReference type="EMBL" id="OW152832">
    <property type="protein sequence ID" value="CAH2051960.1"/>
    <property type="molecule type" value="Genomic_DNA"/>
</dbReference>
<evidence type="ECO:0000256" key="2">
    <source>
        <dbReference type="ARBA" id="ARBA00005382"/>
    </source>
</evidence>
<evidence type="ECO:0000256" key="3">
    <source>
        <dbReference type="ARBA" id="ARBA00012658"/>
    </source>
</evidence>
<dbReference type="InterPro" id="IPR001139">
    <property type="entry name" value="Glyco_hydro_30"/>
</dbReference>
<proteinExistence type="inferred from homology"/>
<feature type="signal peptide" evidence="7">
    <location>
        <begin position="1"/>
        <end position="27"/>
    </location>
</feature>
<feature type="non-terminal residue" evidence="10">
    <location>
        <position position="1"/>
    </location>
</feature>
<keyword evidence="4 7" id="KW-0732">Signal</keyword>
<keyword evidence="6" id="KW-0746">Sphingolipid metabolism</keyword>
<gene>
    <name evidence="10" type="ORF">IPOD504_LOCUS8016</name>
</gene>
<organism evidence="10 11">
    <name type="scientific">Iphiclides podalirius</name>
    <name type="common">scarce swallowtail</name>
    <dbReference type="NCBI Taxonomy" id="110791"/>
    <lineage>
        <taxon>Eukaryota</taxon>
        <taxon>Metazoa</taxon>
        <taxon>Ecdysozoa</taxon>
        <taxon>Arthropoda</taxon>
        <taxon>Hexapoda</taxon>
        <taxon>Insecta</taxon>
        <taxon>Pterygota</taxon>
        <taxon>Neoptera</taxon>
        <taxon>Endopterygota</taxon>
        <taxon>Lepidoptera</taxon>
        <taxon>Glossata</taxon>
        <taxon>Ditrysia</taxon>
        <taxon>Papilionoidea</taxon>
        <taxon>Papilionidae</taxon>
        <taxon>Papilioninae</taxon>
        <taxon>Iphiclides</taxon>
    </lineage>
</organism>
<dbReference type="InterPro" id="IPR017853">
    <property type="entry name" value="GH"/>
</dbReference>
<comment type="similarity">
    <text evidence="2 6">Belongs to the glycosyl hydrolase 30 family.</text>
</comment>
<accession>A0ABN8ICU9</accession>
<feature type="domain" description="Glycosyl hydrolase family 30 TIM-barrel" evidence="8">
    <location>
        <begin position="101"/>
        <end position="446"/>
    </location>
</feature>
<dbReference type="Pfam" id="PF02055">
    <property type="entry name" value="Glyco_hydro_30"/>
    <property type="match status" value="1"/>
</dbReference>
<evidence type="ECO:0000256" key="1">
    <source>
        <dbReference type="ARBA" id="ARBA00001013"/>
    </source>
</evidence>
<comment type="catalytic activity">
    <reaction evidence="1">
        <text>a beta-D-glucosyl-(1&lt;-&gt;1')-N-acylsphing-4-enine + H2O = an N-acylsphing-4-enine + D-glucose</text>
        <dbReference type="Rhea" id="RHEA:13269"/>
        <dbReference type="ChEBI" id="CHEBI:4167"/>
        <dbReference type="ChEBI" id="CHEBI:15377"/>
        <dbReference type="ChEBI" id="CHEBI:22801"/>
        <dbReference type="ChEBI" id="CHEBI:52639"/>
        <dbReference type="EC" id="3.2.1.45"/>
    </reaction>
    <physiologicalReaction direction="left-to-right" evidence="1">
        <dbReference type="Rhea" id="RHEA:13270"/>
    </physiologicalReaction>
</comment>
<dbReference type="PRINTS" id="PR00843">
    <property type="entry name" value="GLHYDRLASE30"/>
</dbReference>
<evidence type="ECO:0000256" key="7">
    <source>
        <dbReference type="SAM" id="SignalP"/>
    </source>
</evidence>
<feature type="domain" description="Glycosyl hydrolase family 30 beta sandwich" evidence="9">
    <location>
        <begin position="449"/>
        <end position="512"/>
    </location>
</feature>
<dbReference type="PANTHER" id="PTHR11069:SF23">
    <property type="entry name" value="LYSOSOMAL ACID GLUCOSYLCERAMIDASE"/>
    <property type="match status" value="1"/>
</dbReference>
<name>A0ABN8ICU9_9NEOP</name>
<dbReference type="EC" id="3.2.1.45" evidence="3 6"/>
<feature type="chain" id="PRO_5045903365" description="Glucosylceramidase" evidence="7">
    <location>
        <begin position="28"/>
        <end position="518"/>
    </location>
</feature>
<keyword evidence="6" id="KW-0326">Glycosidase</keyword>
<evidence type="ECO:0000256" key="4">
    <source>
        <dbReference type="ARBA" id="ARBA00022729"/>
    </source>
</evidence>
<evidence type="ECO:0000256" key="6">
    <source>
        <dbReference type="RuleBase" id="RU361188"/>
    </source>
</evidence>
<dbReference type="InterPro" id="IPR033452">
    <property type="entry name" value="GH30_C"/>
</dbReference>
<keyword evidence="6" id="KW-0443">Lipid metabolism</keyword>
<evidence type="ECO:0000256" key="5">
    <source>
        <dbReference type="ARBA" id="ARBA00022801"/>
    </source>
</evidence>
<evidence type="ECO:0000313" key="10">
    <source>
        <dbReference type="EMBL" id="CAH2051960.1"/>
    </source>
</evidence>
<evidence type="ECO:0000259" key="9">
    <source>
        <dbReference type="Pfam" id="PF17189"/>
    </source>
</evidence>
<dbReference type="Gene3D" id="3.20.20.80">
    <property type="entry name" value="Glycosidases"/>
    <property type="match status" value="1"/>
</dbReference>
<dbReference type="PANTHER" id="PTHR11069">
    <property type="entry name" value="GLUCOSYLCERAMIDASE"/>
    <property type="match status" value="1"/>
</dbReference>
<protein>
    <recommendedName>
        <fullName evidence="3 6">Glucosylceramidase</fullName>
        <ecNumber evidence="3 6">3.2.1.45</ecNumber>
    </recommendedName>
</protein>
<keyword evidence="11" id="KW-1185">Reference proteome</keyword>